<accession>A0A0F8B1U7</accession>
<reference evidence="3 4" key="1">
    <citation type="submission" date="2015-04" db="EMBL/GenBank/DDBJ databases">
        <title>Genome sequence of Ceratocystis platani, a major pathogen of plane trees.</title>
        <authorList>
            <person name="Belbahri L."/>
        </authorList>
    </citation>
    <scope>NUCLEOTIDE SEQUENCE [LARGE SCALE GENOMIC DNA]</scope>
    <source>
        <strain evidence="3 4">CFO</strain>
    </source>
</reference>
<dbReference type="PIRSF" id="PIRSF002070">
    <property type="entry name" value="SSB"/>
    <property type="match status" value="1"/>
</dbReference>
<dbReference type="AlphaFoldDB" id="A0A0F8B1U7"/>
<evidence type="ECO:0000313" key="3">
    <source>
        <dbReference type="EMBL" id="KKF95256.1"/>
    </source>
</evidence>
<dbReference type="GO" id="GO:0003697">
    <property type="term" value="F:single-stranded DNA binding"/>
    <property type="evidence" value="ECO:0007669"/>
    <property type="project" value="InterPro"/>
</dbReference>
<dbReference type="InterPro" id="IPR000424">
    <property type="entry name" value="Primosome_PriB/ssb"/>
</dbReference>
<keyword evidence="4" id="KW-1185">Reference proteome</keyword>
<comment type="caution">
    <text evidence="3">The sequence shown here is derived from an EMBL/GenBank/DDBJ whole genome shotgun (WGS) entry which is preliminary data.</text>
</comment>
<dbReference type="InterPro" id="IPR011344">
    <property type="entry name" value="ssDNA-bd"/>
</dbReference>
<sequence>MSSFIARRTVVSSASAARAFSTSSSMKIARMSIIGHLTATPEVLPTSKPELEILRYSVACSSGKDKPASFFRITSFLKGDEYSSKKRDFMLGLPKGCMVYVEGDASMSSYNDEASGKTISSLNIVQRNIEILKRPKAEGADESQQ</sequence>
<dbReference type="CDD" id="cd04496">
    <property type="entry name" value="SSB_OBF"/>
    <property type="match status" value="1"/>
</dbReference>
<dbReference type="PROSITE" id="PS50935">
    <property type="entry name" value="SSB"/>
    <property type="match status" value="1"/>
</dbReference>
<dbReference type="Proteomes" id="UP000034841">
    <property type="component" value="Unassembled WGS sequence"/>
</dbReference>
<protein>
    <recommendedName>
        <fullName evidence="2">Single-stranded DNA-binding protein</fullName>
    </recommendedName>
</protein>
<name>A0A0F8B1U7_CERFI</name>
<evidence type="ECO:0000313" key="4">
    <source>
        <dbReference type="Proteomes" id="UP000034841"/>
    </source>
</evidence>
<dbReference type="Pfam" id="PF00436">
    <property type="entry name" value="SSB"/>
    <property type="match status" value="1"/>
</dbReference>
<dbReference type="OrthoDB" id="1078367at2759"/>
<proteinExistence type="predicted"/>
<keyword evidence="2" id="KW-0496">Mitochondrion</keyword>
<comment type="subcellular location">
    <subcellularLocation>
        <location evidence="2">Mitochondrion</location>
    </subcellularLocation>
</comment>
<evidence type="ECO:0000256" key="1">
    <source>
        <dbReference type="ARBA" id="ARBA00023125"/>
    </source>
</evidence>
<evidence type="ECO:0000256" key="2">
    <source>
        <dbReference type="PIRNR" id="PIRNR002070"/>
    </source>
</evidence>
<dbReference type="InterPro" id="IPR012340">
    <property type="entry name" value="NA-bd_OB-fold"/>
</dbReference>
<keyword evidence="1 2" id="KW-0238">DNA-binding</keyword>
<dbReference type="EMBL" id="LBBL01000108">
    <property type="protein sequence ID" value="KKF95256.1"/>
    <property type="molecule type" value="Genomic_DNA"/>
</dbReference>
<dbReference type="Gene3D" id="2.40.50.140">
    <property type="entry name" value="Nucleic acid-binding proteins"/>
    <property type="match status" value="1"/>
</dbReference>
<dbReference type="SUPFAM" id="SSF50249">
    <property type="entry name" value="Nucleic acid-binding proteins"/>
    <property type="match status" value="1"/>
</dbReference>
<dbReference type="GO" id="GO:0006260">
    <property type="term" value="P:DNA replication"/>
    <property type="evidence" value="ECO:0007669"/>
    <property type="project" value="InterPro"/>
</dbReference>
<gene>
    <name evidence="3" type="primary">rim1</name>
    <name evidence="3" type="ORF">CFO_g2401</name>
</gene>
<dbReference type="GO" id="GO:0005739">
    <property type="term" value="C:mitochondrion"/>
    <property type="evidence" value="ECO:0007669"/>
    <property type="project" value="UniProtKB-SubCell"/>
</dbReference>
<organism evidence="3 4">
    <name type="scientific">Ceratocystis fimbriata f. sp. platani</name>
    <dbReference type="NCBI Taxonomy" id="88771"/>
    <lineage>
        <taxon>Eukaryota</taxon>
        <taxon>Fungi</taxon>
        <taxon>Dikarya</taxon>
        <taxon>Ascomycota</taxon>
        <taxon>Pezizomycotina</taxon>
        <taxon>Sordariomycetes</taxon>
        <taxon>Hypocreomycetidae</taxon>
        <taxon>Microascales</taxon>
        <taxon>Ceratocystidaceae</taxon>
        <taxon>Ceratocystis</taxon>
    </lineage>
</organism>